<proteinExistence type="predicted"/>
<dbReference type="InterPro" id="IPR004601">
    <property type="entry name" value="UvdE"/>
</dbReference>
<dbReference type="Pfam" id="PF03851">
    <property type="entry name" value="UvdE"/>
    <property type="match status" value="1"/>
</dbReference>
<dbReference type="SUPFAM" id="SSF51658">
    <property type="entry name" value="Xylose isomerase-like"/>
    <property type="match status" value="1"/>
</dbReference>
<dbReference type="GO" id="GO:0016787">
    <property type="term" value="F:hydrolase activity"/>
    <property type="evidence" value="ECO:0007669"/>
    <property type="project" value="UniProtKB-KW"/>
</dbReference>
<dbReference type="Gene3D" id="3.20.20.150">
    <property type="entry name" value="Divalent-metal-dependent TIM barrel enzymes"/>
    <property type="match status" value="1"/>
</dbReference>
<keyword evidence="6" id="KW-0234">DNA repair</keyword>
<keyword evidence="1" id="KW-0540">Nuclease</keyword>
<dbReference type="PANTHER" id="PTHR31290">
    <property type="entry name" value="UV-DAMAGE ENDONUCLEASE"/>
    <property type="match status" value="1"/>
</dbReference>
<name>A0A0A0B352_9CELL</name>
<comment type="caution">
    <text evidence="7">The sequence shown here is derived from an EMBL/GenBank/DDBJ whole genome shotgun (WGS) entry which is preliminary data.</text>
</comment>
<dbReference type="RefSeq" id="WP_052104493.1">
    <property type="nucleotide sequence ID" value="NZ_AXNT01000192.1"/>
</dbReference>
<keyword evidence="4" id="KW-0228">DNA excision</keyword>
<dbReference type="AlphaFoldDB" id="A0A0A0B352"/>
<dbReference type="GO" id="GO:0006289">
    <property type="term" value="P:nucleotide-excision repair"/>
    <property type="evidence" value="ECO:0007669"/>
    <property type="project" value="InterPro"/>
</dbReference>
<dbReference type="GO" id="GO:0009411">
    <property type="term" value="P:response to UV"/>
    <property type="evidence" value="ECO:0007669"/>
    <property type="project" value="InterPro"/>
</dbReference>
<evidence type="ECO:0000256" key="6">
    <source>
        <dbReference type="ARBA" id="ARBA00023204"/>
    </source>
</evidence>
<evidence type="ECO:0008006" key="9">
    <source>
        <dbReference type="Google" id="ProtNLM"/>
    </source>
</evidence>
<dbReference type="Proteomes" id="UP000029833">
    <property type="component" value="Unassembled WGS sequence"/>
</dbReference>
<keyword evidence="8" id="KW-1185">Reference proteome</keyword>
<evidence type="ECO:0000313" key="7">
    <source>
        <dbReference type="EMBL" id="KGM00558.1"/>
    </source>
</evidence>
<dbReference type="STRING" id="1408250.Q760_07635"/>
<evidence type="ECO:0000256" key="2">
    <source>
        <dbReference type="ARBA" id="ARBA00022759"/>
    </source>
</evidence>
<accession>A0A0A0B352</accession>
<evidence type="ECO:0000256" key="3">
    <source>
        <dbReference type="ARBA" id="ARBA00022763"/>
    </source>
</evidence>
<keyword evidence="5" id="KW-0378">Hydrolase</keyword>
<evidence type="ECO:0000256" key="5">
    <source>
        <dbReference type="ARBA" id="ARBA00022801"/>
    </source>
</evidence>
<dbReference type="EMBL" id="AXNT01000192">
    <property type="protein sequence ID" value="KGM00558.1"/>
    <property type="molecule type" value="Genomic_DNA"/>
</dbReference>
<keyword evidence="3" id="KW-0227">DNA damage</keyword>
<evidence type="ECO:0000256" key="1">
    <source>
        <dbReference type="ARBA" id="ARBA00022722"/>
    </source>
</evidence>
<protein>
    <recommendedName>
        <fullName evidence="9">UV damage repair endonuclease</fullName>
    </recommendedName>
</protein>
<organism evidence="7 8">
    <name type="scientific">Cellulomonas cellasea DSM 20118</name>
    <dbReference type="NCBI Taxonomy" id="1408250"/>
    <lineage>
        <taxon>Bacteria</taxon>
        <taxon>Bacillati</taxon>
        <taxon>Actinomycetota</taxon>
        <taxon>Actinomycetes</taxon>
        <taxon>Micrococcales</taxon>
        <taxon>Cellulomonadaceae</taxon>
        <taxon>Cellulomonas</taxon>
    </lineage>
</organism>
<dbReference type="InterPro" id="IPR036237">
    <property type="entry name" value="Xyl_isomerase-like_sf"/>
</dbReference>
<dbReference type="OrthoDB" id="9782576at2"/>
<keyword evidence="2" id="KW-0255">Endonuclease</keyword>
<sequence>MTFPYRLGFPVKVLGAGGLASADARRWQSGPHLSRSLELLDAVLDHLRAIDVTVFRLSSQTIPYGTHPDLPQLHYRRQLDECRERLDALGARARAQGLRLSTHPGQYTVINSADPGLTARSVADLEQDTALLDALGQGPEAAVVVHVGGLYGDRPSALDRWARAFETLSPSAQARLALENDDGPFGVADVLELHRRTGVRIAYDHHHHRATAGSVDLPPADALAATYRTWAPDVRPKVHLSSPRVDLELVDRKVPGTRRTEHVPVAPKLTPHADFISPFDLVDLLRSAPGPLDIMLEAKAKDLAVQHARAALARLFPDLAAAEERSASA</sequence>
<gene>
    <name evidence="7" type="ORF">Q760_07635</name>
</gene>
<evidence type="ECO:0000313" key="8">
    <source>
        <dbReference type="Proteomes" id="UP000029833"/>
    </source>
</evidence>
<dbReference type="GO" id="GO:0004519">
    <property type="term" value="F:endonuclease activity"/>
    <property type="evidence" value="ECO:0007669"/>
    <property type="project" value="UniProtKB-KW"/>
</dbReference>
<evidence type="ECO:0000256" key="4">
    <source>
        <dbReference type="ARBA" id="ARBA00022769"/>
    </source>
</evidence>
<reference evidence="7 8" key="1">
    <citation type="submission" date="2013-10" db="EMBL/GenBank/DDBJ databases">
        <authorList>
            <person name="Wang G."/>
            <person name="Zhuang W."/>
        </authorList>
    </citation>
    <scope>NUCLEOTIDE SEQUENCE [LARGE SCALE GENOMIC DNA]</scope>
    <source>
        <strain evidence="7 8">DSM 20118</strain>
    </source>
</reference>
<dbReference type="PANTHER" id="PTHR31290:SF5">
    <property type="entry name" value="UV-DAMAGE ENDONUCLEASE"/>
    <property type="match status" value="1"/>
</dbReference>